<comment type="caution">
    <text evidence="1">The sequence shown here is derived from an EMBL/GenBank/DDBJ whole genome shotgun (WGS) entry which is preliminary data.</text>
</comment>
<protein>
    <recommendedName>
        <fullName evidence="3">ABC transporter substrate-binding protein</fullName>
    </recommendedName>
</protein>
<gene>
    <name evidence="1" type="ORF">EFBL_1990</name>
</gene>
<dbReference type="EMBL" id="BDUF01000056">
    <property type="protein sequence ID" value="GAX90364.1"/>
    <property type="molecule type" value="Genomic_DNA"/>
</dbReference>
<sequence length="275" mass="31099">MGWTDKQVDYRIHDVNNNQERLVEGAKDLLALRPNIVVATGVVEAEAIFEAMKNTPPIPVVLIGVTSPSELELKNRFHASGIPVTGVDNGHVELTAKRIELLRELFPERQSVVVLYDPRLRASMLALQKANDAAQQFDWKIEPVPVQNDRDIANLRSRIFTKGESMLILPSYYLELKYKEIRDISFKTRTPVMGLYETETYAGYTASYGISYFDQGYQSARLVARMMTSKDNSDIPFEKPDVVQLKVNMKAIEQLDIAVSPIGMSYSEKIAVIRE</sequence>
<dbReference type="CDD" id="cd06325">
    <property type="entry name" value="PBP1_ABC_unchar_transporter"/>
    <property type="match status" value="1"/>
</dbReference>
<proteinExistence type="predicted"/>
<keyword evidence="2" id="KW-1185">Reference proteome</keyword>
<evidence type="ECO:0008006" key="3">
    <source>
        <dbReference type="Google" id="ProtNLM"/>
    </source>
</evidence>
<reference evidence="2" key="1">
    <citation type="submission" date="2017-07" db="EMBL/GenBank/DDBJ databases">
        <title>Draft genome sequence of Effusibacillus lacus strain skLN1.</title>
        <authorList>
            <person name="Watanabe M."/>
            <person name="Kojima H."/>
            <person name="Fukui M."/>
        </authorList>
    </citation>
    <scope>NUCLEOTIDE SEQUENCE [LARGE SCALE GENOMIC DNA]</scope>
    <source>
        <strain evidence="2">skLN1</strain>
    </source>
</reference>
<accession>A0A292YPP3</accession>
<evidence type="ECO:0000313" key="1">
    <source>
        <dbReference type="EMBL" id="GAX90364.1"/>
    </source>
</evidence>
<dbReference type="AlphaFoldDB" id="A0A292YPP3"/>
<dbReference type="PANTHER" id="PTHR35271">
    <property type="entry name" value="ABC TRANSPORTER, SUBSTRATE-BINDING LIPOPROTEIN-RELATED"/>
    <property type="match status" value="1"/>
</dbReference>
<organism evidence="1 2">
    <name type="scientific">Effusibacillus lacus</name>
    <dbReference type="NCBI Taxonomy" id="1348429"/>
    <lineage>
        <taxon>Bacteria</taxon>
        <taxon>Bacillati</taxon>
        <taxon>Bacillota</taxon>
        <taxon>Bacilli</taxon>
        <taxon>Bacillales</taxon>
        <taxon>Alicyclobacillaceae</taxon>
        <taxon>Effusibacillus</taxon>
    </lineage>
</organism>
<dbReference type="InterPro" id="IPR007487">
    <property type="entry name" value="ABC_transpt-TYRBP-like"/>
</dbReference>
<evidence type="ECO:0000313" key="2">
    <source>
        <dbReference type="Proteomes" id="UP000217785"/>
    </source>
</evidence>
<dbReference type="PANTHER" id="PTHR35271:SF1">
    <property type="entry name" value="ABC TRANSPORTER, SUBSTRATE-BINDING LIPOPROTEIN"/>
    <property type="match status" value="1"/>
</dbReference>
<name>A0A292YPP3_9BACL</name>
<dbReference type="Pfam" id="PF04392">
    <property type="entry name" value="ABC_sub_bind"/>
    <property type="match status" value="1"/>
</dbReference>
<dbReference type="Gene3D" id="3.40.50.2300">
    <property type="match status" value="2"/>
</dbReference>
<dbReference type="Proteomes" id="UP000217785">
    <property type="component" value="Unassembled WGS sequence"/>
</dbReference>